<protein>
    <recommendedName>
        <fullName evidence="4">Protein kinase domain-containing protein</fullName>
    </recommendedName>
</protein>
<feature type="compositionally biased region" description="Basic and acidic residues" evidence="1">
    <location>
        <begin position="1"/>
        <end position="11"/>
    </location>
</feature>
<dbReference type="SUPFAM" id="SSF56112">
    <property type="entry name" value="Protein kinase-like (PK-like)"/>
    <property type="match status" value="1"/>
</dbReference>
<evidence type="ECO:0000313" key="3">
    <source>
        <dbReference type="Proteomes" id="UP001501638"/>
    </source>
</evidence>
<dbReference type="Gene3D" id="1.10.510.10">
    <property type="entry name" value="Transferase(Phosphotransferase) domain 1"/>
    <property type="match status" value="1"/>
</dbReference>
<name>A0ABN3JZH4_9ACTN</name>
<accession>A0ABN3JZH4</accession>
<keyword evidence="3" id="KW-1185">Reference proteome</keyword>
<reference evidence="2 3" key="1">
    <citation type="journal article" date="2019" name="Int. J. Syst. Evol. Microbiol.">
        <title>The Global Catalogue of Microorganisms (GCM) 10K type strain sequencing project: providing services to taxonomists for standard genome sequencing and annotation.</title>
        <authorList>
            <consortium name="The Broad Institute Genomics Platform"/>
            <consortium name="The Broad Institute Genome Sequencing Center for Infectious Disease"/>
            <person name="Wu L."/>
            <person name="Ma J."/>
        </authorList>
    </citation>
    <scope>NUCLEOTIDE SEQUENCE [LARGE SCALE GENOMIC DNA]</scope>
    <source>
        <strain evidence="2 3">JCM 6305</strain>
    </source>
</reference>
<sequence length="102" mass="10586">MSGGRHEEHTRPGRIVDGPPEPREAARLGRRILSALCAAHAVGAHHRDVKPANVLLCGAPVPGPSAGARETPGPGLGPPQRSARSARKSRAIRQVRSAASLS</sequence>
<evidence type="ECO:0000256" key="1">
    <source>
        <dbReference type="SAM" id="MobiDB-lite"/>
    </source>
</evidence>
<proteinExistence type="predicted"/>
<feature type="region of interest" description="Disordered" evidence="1">
    <location>
        <begin position="59"/>
        <end position="102"/>
    </location>
</feature>
<feature type="compositionally biased region" description="Basic residues" evidence="1">
    <location>
        <begin position="84"/>
        <end position="93"/>
    </location>
</feature>
<feature type="region of interest" description="Disordered" evidence="1">
    <location>
        <begin position="1"/>
        <end position="23"/>
    </location>
</feature>
<dbReference type="EMBL" id="BAAASZ010000020">
    <property type="protein sequence ID" value="GAA2444202.1"/>
    <property type="molecule type" value="Genomic_DNA"/>
</dbReference>
<dbReference type="Proteomes" id="UP001501638">
    <property type="component" value="Unassembled WGS sequence"/>
</dbReference>
<organism evidence="2 3">
    <name type="scientific">Streptomyces macrosporus</name>
    <dbReference type="NCBI Taxonomy" id="44032"/>
    <lineage>
        <taxon>Bacteria</taxon>
        <taxon>Bacillati</taxon>
        <taxon>Actinomycetota</taxon>
        <taxon>Actinomycetes</taxon>
        <taxon>Kitasatosporales</taxon>
        <taxon>Streptomycetaceae</taxon>
        <taxon>Streptomyces</taxon>
    </lineage>
</organism>
<gene>
    <name evidence="2" type="ORF">GCM10010405_29680</name>
</gene>
<comment type="caution">
    <text evidence="2">The sequence shown here is derived from an EMBL/GenBank/DDBJ whole genome shotgun (WGS) entry which is preliminary data.</text>
</comment>
<dbReference type="InterPro" id="IPR011009">
    <property type="entry name" value="Kinase-like_dom_sf"/>
</dbReference>
<evidence type="ECO:0008006" key="4">
    <source>
        <dbReference type="Google" id="ProtNLM"/>
    </source>
</evidence>
<evidence type="ECO:0000313" key="2">
    <source>
        <dbReference type="EMBL" id="GAA2444202.1"/>
    </source>
</evidence>